<evidence type="ECO:0000259" key="5">
    <source>
        <dbReference type="Pfam" id="PF01965"/>
    </source>
</evidence>
<organism evidence="7">
    <name type="scientific">Strongyloides stercoralis</name>
    <name type="common">Threadworm</name>
    <dbReference type="NCBI Taxonomy" id="6248"/>
    <lineage>
        <taxon>Eukaryota</taxon>
        <taxon>Metazoa</taxon>
        <taxon>Ecdysozoa</taxon>
        <taxon>Nematoda</taxon>
        <taxon>Chromadorea</taxon>
        <taxon>Rhabditida</taxon>
        <taxon>Tylenchina</taxon>
        <taxon>Panagrolaimomorpha</taxon>
        <taxon>Strongyloidoidea</taxon>
        <taxon>Strongyloididae</taxon>
        <taxon>Strongyloides</taxon>
    </lineage>
</organism>
<keyword evidence="3" id="KW-0963">Cytoplasm</keyword>
<dbReference type="EC" id="4.2.1.130" evidence="2"/>
<dbReference type="FunFam" id="3.40.50.880:FF:000022">
    <property type="entry name" value="protein deglycase DJ-1"/>
    <property type="match status" value="1"/>
</dbReference>
<evidence type="ECO:0000256" key="2">
    <source>
        <dbReference type="ARBA" id="ARBA00013134"/>
    </source>
</evidence>
<dbReference type="Proteomes" id="UP000035681">
    <property type="component" value="Unplaced"/>
</dbReference>
<dbReference type="Pfam" id="PF01965">
    <property type="entry name" value="DJ-1_PfpI"/>
    <property type="match status" value="1"/>
</dbReference>
<dbReference type="PANTHER" id="PTHR48094">
    <property type="entry name" value="PROTEIN/NUCLEIC ACID DEGLYCASE DJ-1-RELATED"/>
    <property type="match status" value="1"/>
</dbReference>
<evidence type="ECO:0000313" key="7">
    <source>
        <dbReference type="WBParaSite" id="SSTP_0000292800.1"/>
    </source>
</evidence>
<dbReference type="GO" id="GO:0046295">
    <property type="term" value="P:glycolate biosynthetic process"/>
    <property type="evidence" value="ECO:0007669"/>
    <property type="project" value="UniProtKB-ARBA"/>
</dbReference>
<evidence type="ECO:0000313" key="6">
    <source>
        <dbReference type="Proteomes" id="UP000035681"/>
    </source>
</evidence>
<dbReference type="GO" id="GO:0005634">
    <property type="term" value="C:nucleus"/>
    <property type="evidence" value="ECO:0007669"/>
    <property type="project" value="TreeGrafter"/>
</dbReference>
<protein>
    <recommendedName>
        <fullName evidence="2">D-lactate dehydratase</fullName>
        <ecNumber evidence="2">4.2.1.130</ecNumber>
    </recommendedName>
</protein>
<evidence type="ECO:0000256" key="4">
    <source>
        <dbReference type="ARBA" id="ARBA00048082"/>
    </source>
</evidence>
<dbReference type="InterPro" id="IPR050325">
    <property type="entry name" value="Prot/Nucl_acid_deglycase"/>
</dbReference>
<dbReference type="WBParaSite" id="SSTP_0000292800.1">
    <property type="protein sequence ID" value="SSTP_0000292800.1"/>
    <property type="gene ID" value="SSTP_0000292800"/>
</dbReference>
<comment type="catalytic activity">
    <reaction evidence="4">
        <text>methylglyoxal + H2O = (R)-lactate + H(+)</text>
        <dbReference type="Rhea" id="RHEA:27754"/>
        <dbReference type="ChEBI" id="CHEBI:15377"/>
        <dbReference type="ChEBI" id="CHEBI:15378"/>
        <dbReference type="ChEBI" id="CHEBI:16004"/>
        <dbReference type="ChEBI" id="CHEBI:17158"/>
        <dbReference type="EC" id="4.2.1.130"/>
    </reaction>
</comment>
<dbReference type="CDD" id="cd03135">
    <property type="entry name" value="GATase1_DJ-1"/>
    <property type="match status" value="1"/>
</dbReference>
<dbReference type="Gene3D" id="3.40.50.880">
    <property type="match status" value="1"/>
</dbReference>
<accession>A0A0K0E0B4</accession>
<keyword evidence="6" id="KW-1185">Reference proteome</keyword>
<dbReference type="PANTHER" id="PTHR48094:SF12">
    <property type="entry name" value="PARKINSON DISEASE PROTEIN 7 HOMOLOG"/>
    <property type="match status" value="1"/>
</dbReference>
<dbReference type="GO" id="GO:1903189">
    <property type="term" value="P:glyoxal metabolic process"/>
    <property type="evidence" value="ECO:0007669"/>
    <property type="project" value="UniProtKB-ARBA"/>
</dbReference>
<dbReference type="WBParaSite" id="TCONS_00000215.p1">
    <property type="protein sequence ID" value="TCONS_00000215.p1"/>
    <property type="gene ID" value="XLOC_000236"/>
</dbReference>
<sequence>MIRGGLLSLKHFVSTINSTRKFSDMVSALVIASNGSEDIELVTPVDVLRRSNIEVTVASLQDTETITCTNGSEFKVNSKLSDVKGKTFDAVILPGGGPGSKAFAESSLVGEILKNHEGKGKVVAAICAAPIAFASHKIASGGTLTSYPCFEEELVKAGYKYSTDRVVVYGDKIVTSRGPGTAMDFAFKLSEMLAGKEKADEVRKAMLII</sequence>
<dbReference type="InterPro" id="IPR002818">
    <property type="entry name" value="DJ-1/PfpI"/>
</dbReference>
<reference evidence="7" key="1">
    <citation type="submission" date="2015-08" db="UniProtKB">
        <authorList>
            <consortium name="WormBaseParasite"/>
        </authorList>
    </citation>
    <scope>IDENTIFICATION</scope>
</reference>
<dbReference type="STRING" id="6248.A0A0K0E0B4"/>
<dbReference type="NCBIfam" id="TIGR01383">
    <property type="entry name" value="not_thiJ"/>
    <property type="match status" value="1"/>
</dbReference>
<dbReference type="GO" id="GO:0036471">
    <property type="term" value="P:cellular response to glyoxal"/>
    <property type="evidence" value="ECO:0007669"/>
    <property type="project" value="UniProtKB-ARBA"/>
</dbReference>
<dbReference type="GO" id="GO:0019172">
    <property type="term" value="F:glyoxalase III activity"/>
    <property type="evidence" value="ECO:0007669"/>
    <property type="project" value="UniProtKB-EC"/>
</dbReference>
<dbReference type="SUPFAM" id="SSF52317">
    <property type="entry name" value="Class I glutamine amidotransferase-like"/>
    <property type="match status" value="1"/>
</dbReference>
<dbReference type="GO" id="GO:0006979">
    <property type="term" value="P:response to oxidative stress"/>
    <property type="evidence" value="ECO:0007669"/>
    <property type="project" value="TreeGrafter"/>
</dbReference>
<feature type="domain" description="DJ-1/PfpI" evidence="5">
    <location>
        <begin position="27"/>
        <end position="191"/>
    </location>
</feature>
<comment type="subcellular location">
    <subcellularLocation>
        <location evidence="1">Cytoplasm</location>
    </subcellularLocation>
</comment>
<evidence type="ECO:0000256" key="3">
    <source>
        <dbReference type="ARBA" id="ARBA00022490"/>
    </source>
</evidence>
<evidence type="ECO:0000256" key="1">
    <source>
        <dbReference type="ARBA" id="ARBA00004496"/>
    </source>
</evidence>
<name>A0A0K0E0B4_STRER</name>
<dbReference type="InterPro" id="IPR029062">
    <property type="entry name" value="Class_I_gatase-like"/>
</dbReference>
<dbReference type="GO" id="GO:1902176">
    <property type="term" value="P:negative regulation of oxidative stress-induced intrinsic apoptotic signaling pathway"/>
    <property type="evidence" value="ECO:0007669"/>
    <property type="project" value="UniProtKB-ARBA"/>
</dbReference>
<dbReference type="InterPro" id="IPR006287">
    <property type="entry name" value="DJ-1"/>
</dbReference>
<proteinExistence type="predicted"/>
<dbReference type="AlphaFoldDB" id="A0A0K0E0B4"/>
<dbReference type="GO" id="GO:0005739">
    <property type="term" value="C:mitochondrion"/>
    <property type="evidence" value="ECO:0007669"/>
    <property type="project" value="TreeGrafter"/>
</dbReference>